<dbReference type="Proteomes" id="UP000190367">
    <property type="component" value="Unassembled WGS sequence"/>
</dbReference>
<organism evidence="2 3">
    <name type="scientific">Chitinophaga eiseniae</name>
    <dbReference type="NCBI Taxonomy" id="634771"/>
    <lineage>
        <taxon>Bacteria</taxon>
        <taxon>Pseudomonadati</taxon>
        <taxon>Bacteroidota</taxon>
        <taxon>Chitinophagia</taxon>
        <taxon>Chitinophagales</taxon>
        <taxon>Chitinophagaceae</taxon>
        <taxon>Chitinophaga</taxon>
    </lineage>
</organism>
<evidence type="ECO:0000256" key="1">
    <source>
        <dbReference type="SAM" id="Phobius"/>
    </source>
</evidence>
<dbReference type="STRING" id="634771.SAMN04488128_1011800"/>
<name>A0A1T4NZ00_9BACT</name>
<protein>
    <submittedName>
        <fullName evidence="2">Uncharacterized protein</fullName>
    </submittedName>
</protein>
<reference evidence="3" key="1">
    <citation type="submission" date="2017-02" db="EMBL/GenBank/DDBJ databases">
        <authorList>
            <person name="Varghese N."/>
            <person name="Submissions S."/>
        </authorList>
    </citation>
    <scope>NUCLEOTIDE SEQUENCE [LARGE SCALE GENOMIC DNA]</scope>
    <source>
        <strain evidence="3">DSM 22224</strain>
    </source>
</reference>
<keyword evidence="3" id="KW-1185">Reference proteome</keyword>
<accession>A0A1T4NZ00</accession>
<evidence type="ECO:0000313" key="3">
    <source>
        <dbReference type="Proteomes" id="UP000190367"/>
    </source>
</evidence>
<dbReference type="EMBL" id="FUWZ01000001">
    <property type="protein sequence ID" value="SJZ83938.1"/>
    <property type="molecule type" value="Genomic_DNA"/>
</dbReference>
<dbReference type="AlphaFoldDB" id="A0A1T4NZ00"/>
<proteinExistence type="predicted"/>
<keyword evidence="1" id="KW-1133">Transmembrane helix</keyword>
<feature type="transmembrane region" description="Helical" evidence="1">
    <location>
        <begin position="6"/>
        <end position="28"/>
    </location>
</feature>
<sequence>MFYIVGVSRVVVLCHIINSIICIVGTCYRDEGFFYLLFKQQSKNEKTNIQKTELA</sequence>
<evidence type="ECO:0000313" key="2">
    <source>
        <dbReference type="EMBL" id="SJZ83938.1"/>
    </source>
</evidence>
<gene>
    <name evidence="2" type="ORF">SAMN04488128_1011800</name>
</gene>
<keyword evidence="1" id="KW-0472">Membrane</keyword>
<keyword evidence="1" id="KW-0812">Transmembrane</keyword>